<evidence type="ECO:0000256" key="3">
    <source>
        <dbReference type="ARBA" id="ARBA00022764"/>
    </source>
</evidence>
<feature type="chain" id="PRO_5037184262" description="Parvulin-like PPIase" evidence="10">
    <location>
        <begin position="25"/>
        <end position="404"/>
    </location>
</feature>
<evidence type="ECO:0000259" key="11">
    <source>
        <dbReference type="PROSITE" id="PS50198"/>
    </source>
</evidence>
<dbReference type="GO" id="GO:0003755">
    <property type="term" value="F:peptidyl-prolyl cis-trans isomerase activity"/>
    <property type="evidence" value="ECO:0007669"/>
    <property type="project" value="UniProtKB-KW"/>
</dbReference>
<dbReference type="Gene3D" id="3.10.50.40">
    <property type="match status" value="1"/>
</dbReference>
<dbReference type="InterPro" id="IPR000297">
    <property type="entry name" value="PPIase_PpiC"/>
</dbReference>
<evidence type="ECO:0000256" key="2">
    <source>
        <dbReference type="ARBA" id="ARBA00022729"/>
    </source>
</evidence>
<dbReference type="Proteomes" id="UP000612855">
    <property type="component" value="Unassembled WGS sequence"/>
</dbReference>
<keyword evidence="3" id="KW-0574">Periplasm</keyword>
<evidence type="ECO:0000256" key="8">
    <source>
        <dbReference type="ARBA" id="ARBA00031484"/>
    </source>
</evidence>
<protein>
    <recommendedName>
        <fullName evidence="1">Parvulin-like PPIase</fullName>
    </recommendedName>
    <alternativeName>
        <fullName evidence="7">Peptidyl-prolyl cis-trans isomerase plp</fullName>
    </alternativeName>
    <alternativeName>
        <fullName evidence="8">Rotamase plp</fullName>
    </alternativeName>
</protein>
<evidence type="ECO:0000256" key="6">
    <source>
        <dbReference type="ARBA" id="ARBA00023235"/>
    </source>
</evidence>
<evidence type="ECO:0000256" key="4">
    <source>
        <dbReference type="ARBA" id="ARBA00023110"/>
    </source>
</evidence>
<dbReference type="InterPro" id="IPR015391">
    <property type="entry name" value="SurA_N"/>
</dbReference>
<evidence type="ECO:0000313" key="12">
    <source>
        <dbReference type="EMBL" id="GGE25637.1"/>
    </source>
</evidence>
<dbReference type="InterPro" id="IPR046357">
    <property type="entry name" value="PPIase_dom_sf"/>
</dbReference>
<comment type="caution">
    <text evidence="12">The sequence shown here is derived from an EMBL/GenBank/DDBJ whole genome shotgun (WGS) entry which is preliminary data.</text>
</comment>
<keyword evidence="4 9" id="KW-0697">Rotamase</keyword>
<dbReference type="AlphaFoldDB" id="A0A917A447"/>
<dbReference type="PROSITE" id="PS50198">
    <property type="entry name" value="PPIC_PPIASE_2"/>
    <property type="match status" value="1"/>
</dbReference>
<dbReference type="Pfam" id="PF09312">
    <property type="entry name" value="SurA_N"/>
    <property type="match status" value="1"/>
</dbReference>
<gene>
    <name evidence="12" type="ORF">GCM10011360_12570</name>
</gene>
<reference evidence="13" key="1">
    <citation type="journal article" date="2019" name="Int. J. Syst. Evol. Microbiol.">
        <title>The Global Catalogue of Microorganisms (GCM) 10K type strain sequencing project: providing services to taxonomists for standard genome sequencing and annotation.</title>
        <authorList>
            <consortium name="The Broad Institute Genomics Platform"/>
            <consortium name="The Broad Institute Genome Sequencing Center for Infectious Disease"/>
            <person name="Wu L."/>
            <person name="Ma J."/>
        </authorList>
    </citation>
    <scope>NUCLEOTIDE SEQUENCE [LARGE SCALE GENOMIC DNA]</scope>
    <source>
        <strain evidence="13">CGMCC 1.12664</strain>
    </source>
</reference>
<dbReference type="PANTHER" id="PTHR47637:SF1">
    <property type="entry name" value="CHAPERONE SURA"/>
    <property type="match status" value="1"/>
</dbReference>
<proteinExistence type="predicted"/>
<evidence type="ECO:0000256" key="5">
    <source>
        <dbReference type="ARBA" id="ARBA00023186"/>
    </source>
</evidence>
<evidence type="ECO:0000256" key="7">
    <source>
        <dbReference type="ARBA" id="ARBA00030642"/>
    </source>
</evidence>
<keyword evidence="2 10" id="KW-0732">Signal</keyword>
<feature type="signal peptide" evidence="10">
    <location>
        <begin position="1"/>
        <end position="24"/>
    </location>
</feature>
<dbReference type="SUPFAM" id="SSF54534">
    <property type="entry name" value="FKBP-like"/>
    <property type="match status" value="1"/>
</dbReference>
<feature type="domain" description="PpiC" evidence="11">
    <location>
        <begin position="164"/>
        <end position="258"/>
    </location>
</feature>
<dbReference type="RefSeq" id="WP_188476808.1">
    <property type="nucleotide sequence ID" value="NZ_BMFJ01000001.1"/>
</dbReference>
<evidence type="ECO:0000313" key="13">
    <source>
        <dbReference type="Proteomes" id="UP000612855"/>
    </source>
</evidence>
<dbReference type="PANTHER" id="PTHR47637">
    <property type="entry name" value="CHAPERONE SURA"/>
    <property type="match status" value="1"/>
</dbReference>
<dbReference type="EMBL" id="BMFJ01000001">
    <property type="protein sequence ID" value="GGE25637.1"/>
    <property type="molecule type" value="Genomic_DNA"/>
</dbReference>
<keyword evidence="5" id="KW-0143">Chaperone</keyword>
<organism evidence="12 13">
    <name type="scientific">Primorskyibacter flagellatus</name>
    <dbReference type="NCBI Taxonomy" id="1387277"/>
    <lineage>
        <taxon>Bacteria</taxon>
        <taxon>Pseudomonadati</taxon>
        <taxon>Pseudomonadota</taxon>
        <taxon>Alphaproteobacteria</taxon>
        <taxon>Rhodobacterales</taxon>
        <taxon>Roseobacteraceae</taxon>
        <taxon>Primorskyibacter</taxon>
    </lineage>
</organism>
<dbReference type="InterPro" id="IPR050280">
    <property type="entry name" value="OMP_Chaperone_SurA"/>
</dbReference>
<name>A0A917A447_9RHOB</name>
<dbReference type="SUPFAM" id="SSF109998">
    <property type="entry name" value="Triger factor/SurA peptide-binding domain-like"/>
    <property type="match status" value="1"/>
</dbReference>
<dbReference type="Pfam" id="PF00639">
    <property type="entry name" value="Rotamase"/>
    <property type="match status" value="1"/>
</dbReference>
<dbReference type="InterPro" id="IPR027304">
    <property type="entry name" value="Trigger_fact/SurA_dom_sf"/>
</dbReference>
<sequence>MPNFLRLCLMTALVLFGLVPPAVAQGQFSPAIKVNEEVITRYELDQRARMLRLFRAPGDPREEAETQLVEDRLRLQAARQLGITPSEEEIVDGMNEFAGRANLTGDQFLKALAQGGIAAETFRDFVRAGVAWRQVVRARFAPKINISETEIDRAIANGGGGGPSLHVQLGEIFLPISGGEAEARALADRIRSGGAGGFAAAARQYSAAPTAQDGGMVNWVPASTLAPEVREALQGLRPGQISQPVRINNQIAIFLLRALDQRDTSSSAGTAIEYAAYYMAGGRSEQTLAQAAKIKARVNTCDDLYGVAKGQPAEVLERGVKSAGEIPADIAAELTRLDPGEVSTNLTRANGQTLVFLMLCDRSADLSGAVSREGVALNIQNRRLGAYADGYLEQLKSEARIVRY</sequence>
<keyword evidence="13" id="KW-1185">Reference proteome</keyword>
<dbReference type="Gene3D" id="1.10.4030.10">
    <property type="entry name" value="Porin chaperone SurA, peptide-binding domain"/>
    <property type="match status" value="1"/>
</dbReference>
<accession>A0A917A447</accession>
<keyword evidence="6 9" id="KW-0413">Isomerase</keyword>
<evidence type="ECO:0000256" key="1">
    <source>
        <dbReference type="ARBA" id="ARBA00018370"/>
    </source>
</evidence>
<evidence type="ECO:0000256" key="9">
    <source>
        <dbReference type="PROSITE-ProRule" id="PRU00278"/>
    </source>
</evidence>
<evidence type="ECO:0000256" key="10">
    <source>
        <dbReference type="SAM" id="SignalP"/>
    </source>
</evidence>